<sequence length="389" mass="44714">MTNADVLGYVGASLLAFAAPLQFITCLRAGSTRDISFPWLLLFLAGLALLVSYAFILDLTPVWAPLLVEIAGTCCTLLLKLHLDVFDKREYTRAIATQTLPTSPSTSLPTSSLLSSPPETSPSPPTLQPGSSTRTSPQRNASQPSQLMFPFQLILLILVILFSSVLCHSPQTYRSLAQLNYNRTESNQIHPDLTSIIIKRNIVKNPHFGVPKSWSKTHFNQIKRNLEAAHRGEWNGHHSTFHNPILRHFKRRLSNYKYYGSIRSSSKGTQYFLRDYKSKGLLNNVNLYCNVFDIGGRDPVRWILKNEFHKSRTLIDLERKLILDSEVEKLDKKLEKTETRNIKIRRRRGKQIKYEPFDVNFEGGFWERRKERTYFIEGMREKGWKTLFP</sequence>
<keyword evidence="5" id="KW-1185">Reference proteome</keyword>
<feature type="transmembrane region" description="Helical" evidence="3">
    <location>
        <begin position="39"/>
        <end position="56"/>
    </location>
</feature>
<keyword evidence="1" id="KW-0175">Coiled coil</keyword>
<organism evidence="4 5">
    <name type="scientific">Triparma laevis f. longispina</name>
    <dbReference type="NCBI Taxonomy" id="1714387"/>
    <lineage>
        <taxon>Eukaryota</taxon>
        <taxon>Sar</taxon>
        <taxon>Stramenopiles</taxon>
        <taxon>Ochrophyta</taxon>
        <taxon>Bolidophyceae</taxon>
        <taxon>Parmales</taxon>
        <taxon>Triparmaceae</taxon>
        <taxon>Triparma</taxon>
    </lineage>
</organism>
<reference evidence="5" key="1">
    <citation type="journal article" date="2023" name="Commun. Biol.">
        <title>Genome analysis of Parmales, the sister group of diatoms, reveals the evolutionary specialization of diatoms from phago-mixotrophs to photoautotrophs.</title>
        <authorList>
            <person name="Ban H."/>
            <person name="Sato S."/>
            <person name="Yoshikawa S."/>
            <person name="Yamada K."/>
            <person name="Nakamura Y."/>
            <person name="Ichinomiya M."/>
            <person name="Sato N."/>
            <person name="Blanc-Mathieu R."/>
            <person name="Endo H."/>
            <person name="Kuwata A."/>
            <person name="Ogata H."/>
        </authorList>
    </citation>
    <scope>NUCLEOTIDE SEQUENCE [LARGE SCALE GENOMIC DNA]</scope>
    <source>
        <strain evidence="5">NIES 3700</strain>
    </source>
</reference>
<keyword evidence="3" id="KW-1133">Transmembrane helix</keyword>
<evidence type="ECO:0000313" key="5">
    <source>
        <dbReference type="Proteomes" id="UP001165122"/>
    </source>
</evidence>
<evidence type="ECO:0000256" key="3">
    <source>
        <dbReference type="SAM" id="Phobius"/>
    </source>
</evidence>
<keyword evidence="3" id="KW-0472">Membrane</keyword>
<gene>
    <name evidence="4" type="ORF">TrLO_g9782</name>
</gene>
<name>A0A9W7KUW3_9STRA</name>
<feature type="compositionally biased region" description="Polar residues" evidence="2">
    <location>
        <begin position="130"/>
        <end position="142"/>
    </location>
</feature>
<feature type="coiled-coil region" evidence="1">
    <location>
        <begin position="320"/>
        <end position="347"/>
    </location>
</feature>
<evidence type="ECO:0000256" key="1">
    <source>
        <dbReference type="SAM" id="Coils"/>
    </source>
</evidence>
<feature type="transmembrane region" description="Helical" evidence="3">
    <location>
        <begin position="147"/>
        <end position="166"/>
    </location>
</feature>
<feature type="compositionally biased region" description="Low complexity" evidence="2">
    <location>
        <begin position="100"/>
        <end position="118"/>
    </location>
</feature>
<dbReference type="OrthoDB" id="547763at2759"/>
<evidence type="ECO:0000313" key="4">
    <source>
        <dbReference type="EMBL" id="GMI12186.1"/>
    </source>
</evidence>
<protein>
    <submittedName>
        <fullName evidence="4">Uncharacterized protein</fullName>
    </submittedName>
</protein>
<comment type="caution">
    <text evidence="4">The sequence shown here is derived from an EMBL/GenBank/DDBJ whole genome shotgun (WGS) entry which is preliminary data.</text>
</comment>
<evidence type="ECO:0000256" key="2">
    <source>
        <dbReference type="SAM" id="MobiDB-lite"/>
    </source>
</evidence>
<dbReference type="Gene3D" id="1.20.1280.290">
    <property type="match status" value="1"/>
</dbReference>
<dbReference type="EMBL" id="BRXW01000173">
    <property type="protein sequence ID" value="GMI12186.1"/>
    <property type="molecule type" value="Genomic_DNA"/>
</dbReference>
<dbReference type="Proteomes" id="UP001165122">
    <property type="component" value="Unassembled WGS sequence"/>
</dbReference>
<proteinExistence type="predicted"/>
<feature type="transmembrane region" description="Helical" evidence="3">
    <location>
        <begin position="6"/>
        <end position="27"/>
    </location>
</feature>
<feature type="region of interest" description="Disordered" evidence="2">
    <location>
        <begin position="100"/>
        <end position="142"/>
    </location>
</feature>
<keyword evidence="3" id="KW-0812">Transmembrane</keyword>
<dbReference type="AlphaFoldDB" id="A0A9W7KUW3"/>
<feature type="transmembrane region" description="Helical" evidence="3">
    <location>
        <begin position="62"/>
        <end position="83"/>
    </location>
</feature>
<accession>A0A9W7KUW3</accession>